<evidence type="ECO:0000256" key="1">
    <source>
        <dbReference type="SAM" id="SignalP"/>
    </source>
</evidence>
<organism evidence="2 3">
    <name type="scientific">Flavobacterium azizsancarii</name>
    <dbReference type="NCBI Taxonomy" id="2961580"/>
    <lineage>
        <taxon>Bacteria</taxon>
        <taxon>Pseudomonadati</taxon>
        <taxon>Bacteroidota</taxon>
        <taxon>Flavobacteriia</taxon>
        <taxon>Flavobacteriales</taxon>
        <taxon>Flavobacteriaceae</taxon>
        <taxon>Flavobacterium</taxon>
    </lineage>
</organism>
<evidence type="ECO:0000313" key="3">
    <source>
        <dbReference type="Proteomes" id="UP001212170"/>
    </source>
</evidence>
<comment type="caution">
    <text evidence="2">The sequence shown here is derived from an EMBL/GenBank/DDBJ whole genome shotgun (WGS) entry which is preliminary data.</text>
</comment>
<keyword evidence="1" id="KW-0732">Signal</keyword>
<gene>
    <name evidence="2" type="ORF">NJT12_03255</name>
</gene>
<reference evidence="2 3" key="1">
    <citation type="journal article" date="2023" name="Chemosphere">
        <title>Whole genome analysis of Flavobacterium aziz-sancarii sp. nov., isolated from Ardley Island (Antarctica), revealed a rich resistome and bioremediation potential.</title>
        <authorList>
            <person name="Otur C."/>
            <person name="Okay S."/>
            <person name="Kurt-Kizildogan A."/>
        </authorList>
    </citation>
    <scope>NUCLEOTIDE SEQUENCE [LARGE SCALE GENOMIC DNA]</scope>
    <source>
        <strain evidence="2 3">AC</strain>
    </source>
</reference>
<proteinExistence type="predicted"/>
<dbReference type="EMBL" id="JAMZNK010000004">
    <property type="protein sequence ID" value="MDA6068628.1"/>
    <property type="molecule type" value="Genomic_DNA"/>
</dbReference>
<feature type="chain" id="PRO_5047333865" evidence="1">
    <location>
        <begin position="19"/>
        <end position="121"/>
    </location>
</feature>
<sequence length="121" mass="13163">MKKAFLLALLAITLNLSAQSTTYFAKPLELNAVPVSTSKSDSVVVWSNKILKHVPRSEFSEEPKVPTLLEVTKAGANTNTPVTFYSQNFNGFTYVSGDDVSFVDNNTLANFKVDGKGLSKT</sequence>
<keyword evidence="3" id="KW-1185">Reference proteome</keyword>
<accession>A0ABT4W7W5</accession>
<name>A0ABT4W7W5_9FLAO</name>
<dbReference type="Proteomes" id="UP001212170">
    <property type="component" value="Unassembled WGS sequence"/>
</dbReference>
<dbReference type="RefSeq" id="WP_271334496.1">
    <property type="nucleotide sequence ID" value="NZ_JAMZNK010000004.1"/>
</dbReference>
<feature type="non-terminal residue" evidence="2">
    <location>
        <position position="121"/>
    </location>
</feature>
<feature type="signal peptide" evidence="1">
    <location>
        <begin position="1"/>
        <end position="18"/>
    </location>
</feature>
<evidence type="ECO:0000313" key="2">
    <source>
        <dbReference type="EMBL" id="MDA6068628.1"/>
    </source>
</evidence>
<protein>
    <submittedName>
        <fullName evidence="2">Uncharacterized protein</fullName>
    </submittedName>
</protein>